<evidence type="ECO:0000259" key="5">
    <source>
        <dbReference type="PROSITE" id="PS50850"/>
    </source>
</evidence>
<keyword evidence="7" id="KW-1185">Reference proteome</keyword>
<keyword evidence="1 4" id="KW-0812">Transmembrane</keyword>
<feature type="transmembrane region" description="Helical" evidence="4">
    <location>
        <begin position="158"/>
        <end position="180"/>
    </location>
</feature>
<evidence type="ECO:0000313" key="7">
    <source>
        <dbReference type="Proteomes" id="UP000525389"/>
    </source>
</evidence>
<feature type="transmembrane region" description="Helical" evidence="4">
    <location>
        <begin position="96"/>
        <end position="118"/>
    </location>
</feature>
<reference evidence="6 7" key="1">
    <citation type="submission" date="2020-08" db="EMBL/GenBank/DDBJ databases">
        <title>Genomic Encyclopedia of Type Strains, Phase IV (KMG-IV): sequencing the most valuable type-strain genomes for metagenomic binning, comparative biology and taxonomic classification.</title>
        <authorList>
            <person name="Goeker M."/>
        </authorList>
    </citation>
    <scope>NUCLEOTIDE SEQUENCE [LARGE SCALE GENOMIC DNA]</scope>
    <source>
        <strain evidence="6 7">DSM 101791</strain>
    </source>
</reference>
<dbReference type="EMBL" id="JACHFN010000010">
    <property type="protein sequence ID" value="MBB5235238.1"/>
    <property type="molecule type" value="Genomic_DNA"/>
</dbReference>
<feature type="transmembrane region" description="Helical" evidence="4">
    <location>
        <begin position="186"/>
        <end position="207"/>
    </location>
</feature>
<dbReference type="Proteomes" id="UP000525389">
    <property type="component" value="Unassembled WGS sequence"/>
</dbReference>
<dbReference type="PANTHER" id="PTHR23534:SF1">
    <property type="entry name" value="MAJOR FACILITATOR SUPERFAMILY PROTEIN"/>
    <property type="match status" value="1"/>
</dbReference>
<evidence type="ECO:0000313" key="6">
    <source>
        <dbReference type="EMBL" id="MBB5235238.1"/>
    </source>
</evidence>
<protein>
    <submittedName>
        <fullName evidence="6">MFS family permease</fullName>
    </submittedName>
</protein>
<feature type="transmembrane region" description="Helical" evidence="4">
    <location>
        <begin position="299"/>
        <end position="316"/>
    </location>
</feature>
<feature type="transmembrane region" description="Helical" evidence="4">
    <location>
        <begin position="357"/>
        <end position="381"/>
    </location>
</feature>
<sequence>MRGRLSGWRARGWSRRPPLPLRPGTRGGVAATGAALACAEFVRSGLYAAYLPQASAGLLGLPKAEAVAAAAAALTVHFLADTLMRGPAGALIARRGVRLPLLAGAALSLGALALLPLAHHPATLLLMAALHGVGFSVMWPAAMNLTAEAARPGHQGRALTLLSVGVMPLIGAGVLVLGALAGGGGLTVPLLVLGVQAAALLAALGAPGRLGGAVDGRAAAPARPATRVRAVWRPLAPLLPGAFMQTLTLTLLGPLLFTLFPELGLGYWGMVGVLAVGGAAALGSFPLTGRIADGGHARLSVTLGFTLIGAALGLLATTPPVAALYALAALAGLGYAFVMPGWAALVTGTLPAAERPAAWGVLMTVENAGTALGPLVGALAYRQLGVPGPFLTGAALALLTATGYVVFRRAFARAADARPA</sequence>
<feature type="transmembrane region" description="Helical" evidence="4">
    <location>
        <begin position="322"/>
        <end position="345"/>
    </location>
</feature>
<organism evidence="6 7">
    <name type="scientific">Deinococcus budaensis</name>
    <dbReference type="NCBI Taxonomy" id="1665626"/>
    <lineage>
        <taxon>Bacteria</taxon>
        <taxon>Thermotogati</taxon>
        <taxon>Deinococcota</taxon>
        <taxon>Deinococci</taxon>
        <taxon>Deinococcales</taxon>
        <taxon>Deinococcaceae</taxon>
        <taxon>Deinococcus</taxon>
    </lineage>
</organism>
<dbReference type="AlphaFoldDB" id="A0A7W8GHB5"/>
<dbReference type="SUPFAM" id="SSF103473">
    <property type="entry name" value="MFS general substrate transporter"/>
    <property type="match status" value="1"/>
</dbReference>
<evidence type="ECO:0000256" key="4">
    <source>
        <dbReference type="SAM" id="Phobius"/>
    </source>
</evidence>
<evidence type="ECO:0000256" key="1">
    <source>
        <dbReference type="ARBA" id="ARBA00022692"/>
    </source>
</evidence>
<proteinExistence type="predicted"/>
<dbReference type="GO" id="GO:0022857">
    <property type="term" value="F:transmembrane transporter activity"/>
    <property type="evidence" value="ECO:0007669"/>
    <property type="project" value="InterPro"/>
</dbReference>
<feature type="domain" description="Major facilitator superfamily (MFS) profile" evidence="5">
    <location>
        <begin position="234"/>
        <end position="420"/>
    </location>
</feature>
<keyword evidence="3 4" id="KW-0472">Membrane</keyword>
<feature type="transmembrane region" description="Helical" evidence="4">
    <location>
        <begin position="235"/>
        <end position="260"/>
    </location>
</feature>
<dbReference type="RefSeq" id="WP_184030151.1">
    <property type="nucleotide sequence ID" value="NZ_JACHFN010000010.1"/>
</dbReference>
<dbReference type="InterPro" id="IPR020846">
    <property type="entry name" value="MFS_dom"/>
</dbReference>
<dbReference type="PANTHER" id="PTHR23534">
    <property type="entry name" value="MFS PERMEASE"/>
    <property type="match status" value="1"/>
</dbReference>
<feature type="transmembrane region" description="Helical" evidence="4">
    <location>
        <begin position="124"/>
        <end position="146"/>
    </location>
</feature>
<accession>A0A7W8GHB5</accession>
<evidence type="ECO:0000256" key="3">
    <source>
        <dbReference type="ARBA" id="ARBA00023136"/>
    </source>
</evidence>
<evidence type="ECO:0000256" key="2">
    <source>
        <dbReference type="ARBA" id="ARBA00022989"/>
    </source>
</evidence>
<dbReference type="Gene3D" id="1.20.1250.20">
    <property type="entry name" value="MFS general substrate transporter like domains"/>
    <property type="match status" value="1"/>
</dbReference>
<feature type="transmembrane region" description="Helical" evidence="4">
    <location>
        <begin position="266"/>
        <end position="287"/>
    </location>
</feature>
<feature type="transmembrane region" description="Helical" evidence="4">
    <location>
        <begin position="387"/>
        <end position="407"/>
    </location>
</feature>
<name>A0A7W8GHB5_9DEIO</name>
<dbReference type="Pfam" id="PF07690">
    <property type="entry name" value="MFS_1"/>
    <property type="match status" value="1"/>
</dbReference>
<keyword evidence="2 4" id="KW-1133">Transmembrane helix</keyword>
<comment type="caution">
    <text evidence="6">The sequence shown here is derived from an EMBL/GenBank/DDBJ whole genome shotgun (WGS) entry which is preliminary data.</text>
</comment>
<dbReference type="InterPro" id="IPR036259">
    <property type="entry name" value="MFS_trans_sf"/>
</dbReference>
<dbReference type="InterPro" id="IPR011701">
    <property type="entry name" value="MFS"/>
</dbReference>
<dbReference type="PROSITE" id="PS50850">
    <property type="entry name" value="MFS"/>
    <property type="match status" value="1"/>
</dbReference>
<gene>
    <name evidence="6" type="ORF">HNQ09_002690</name>
</gene>